<organism evidence="1 2">
    <name type="scientific">Pedobacter mendelii</name>
    <dbReference type="NCBI Taxonomy" id="1908240"/>
    <lineage>
        <taxon>Bacteria</taxon>
        <taxon>Pseudomonadati</taxon>
        <taxon>Bacteroidota</taxon>
        <taxon>Sphingobacteriia</taxon>
        <taxon>Sphingobacteriales</taxon>
        <taxon>Sphingobacteriaceae</taxon>
        <taxon>Pedobacter</taxon>
    </lineage>
</organism>
<gene>
    <name evidence="1" type="ORF">GCM10008119_06690</name>
</gene>
<keyword evidence="2" id="KW-1185">Reference proteome</keyword>
<comment type="caution">
    <text evidence="1">The sequence shown here is derived from an EMBL/GenBank/DDBJ whole genome shotgun (WGS) entry which is preliminary data.</text>
</comment>
<evidence type="ECO:0000313" key="2">
    <source>
        <dbReference type="Proteomes" id="UP000645390"/>
    </source>
</evidence>
<proteinExistence type="predicted"/>
<reference evidence="2" key="1">
    <citation type="journal article" date="2019" name="Int. J. Syst. Evol. Microbiol.">
        <title>The Global Catalogue of Microorganisms (GCM) 10K type strain sequencing project: providing services to taxonomists for standard genome sequencing and annotation.</title>
        <authorList>
            <consortium name="The Broad Institute Genomics Platform"/>
            <consortium name="The Broad Institute Genome Sequencing Center for Infectious Disease"/>
            <person name="Wu L."/>
            <person name="Ma J."/>
        </authorList>
    </citation>
    <scope>NUCLEOTIDE SEQUENCE [LARGE SCALE GENOMIC DNA]</scope>
    <source>
        <strain evidence="2">CCM 8939</strain>
    </source>
</reference>
<protein>
    <recommendedName>
        <fullName evidence="3">Outer membrane protein beta-barrel domain-containing protein</fullName>
    </recommendedName>
</protein>
<evidence type="ECO:0008006" key="3">
    <source>
        <dbReference type="Google" id="ProtNLM"/>
    </source>
</evidence>
<dbReference type="Proteomes" id="UP000645390">
    <property type="component" value="Unassembled WGS sequence"/>
</dbReference>
<dbReference type="EMBL" id="BMDJ01000001">
    <property type="protein sequence ID" value="GGI23243.1"/>
    <property type="molecule type" value="Genomic_DNA"/>
</dbReference>
<sequence>MFSNAQSNYFKWSYGFGAGANYSKTDVVKGNWGHTISGNIDYNFTPFITGGLEGQYGMVQGGDIYTDPNNRQFVNKYTGINANVKFMLGEFTNYNKTNFLYKIRGLYAGIGIGAINNNITDIVRIKPSFAYDAGYGPFPGEDKSVNLWVPINLGINFYMNDGWGYVRYVININAQSNFTFGEGLDGYNDPETRFKNYDPDTYNVYSIGFKYYFGNIKVYRKTL</sequence>
<evidence type="ECO:0000313" key="1">
    <source>
        <dbReference type="EMBL" id="GGI23243.1"/>
    </source>
</evidence>
<name>A0ABQ2BFB8_9SPHI</name>
<accession>A0ABQ2BFB8</accession>